<evidence type="ECO:0000256" key="3">
    <source>
        <dbReference type="ARBA" id="ARBA00022679"/>
    </source>
</evidence>
<dbReference type="GO" id="GO:0002143">
    <property type="term" value="P:tRNA wobble position uridine thiolation"/>
    <property type="evidence" value="ECO:0007669"/>
    <property type="project" value="InterPro"/>
</dbReference>
<evidence type="ECO:0000256" key="14">
    <source>
        <dbReference type="HAMAP-Rule" id="MF_03049"/>
    </source>
</evidence>
<dbReference type="InterPro" id="IPR036873">
    <property type="entry name" value="Rhodanese-like_dom_sf"/>
</dbReference>
<comment type="function">
    <text evidence="13">Plays a central role in 2-thiolation of mcm(5)S(2)U at tRNA wobble positions of cytosolic tRNA(Lys), tRNA(Glu) and tRNA(Gln). Also essential during biosynthesis of the molybdenum cofactor. Acts by mediating the C-terminal thiocarboxylation of sulfur carriers urm1 and mocs2a. Its N-terminus first activates urm1 and mocs2a as acyl-adenylates (-COAMP), then the persulfide sulfur on the catalytic cysteine is transferred to urm1 and mocs2a to form thiocarboxylation (-COSH) of their C-terminus. The reaction probably involves hydrogen sulfide that is generated from the persulfide intermediate and that acts as a nucleophile towards urm1 and mocs2a. Subsequently, a transient disulfide bond is formed. Does not use thiosulfate as sulfur donor; nfs1 probably acting as a sulfur donor for thiocarboxylation reactions.</text>
</comment>
<dbReference type="InterPro" id="IPR028885">
    <property type="entry name" value="MOCS3/Uba4"/>
</dbReference>
<keyword evidence="7 14" id="KW-0547">Nucleotide-binding</keyword>
<evidence type="ECO:0000256" key="12">
    <source>
        <dbReference type="ARBA" id="ARBA00023268"/>
    </source>
</evidence>
<keyword evidence="10 14" id="KW-0067">ATP-binding</keyword>
<protein>
    <recommendedName>
        <fullName evidence="14">Adenylyltransferase and sulfurtransferase uba4</fullName>
    </recommendedName>
    <alternativeName>
        <fullName evidence="14">Common component for nitrate reductase and xanthine dehydrogenase protein F</fullName>
    </alternativeName>
    <alternativeName>
        <fullName evidence="14">Ubiquitin-like protein activator 4</fullName>
    </alternativeName>
    <domain>
        <recommendedName>
            <fullName evidence="14">Molybdopterin-synthase adenylyltransferase</fullName>
            <ecNumber evidence="14">2.7.7.80</ecNumber>
        </recommendedName>
        <alternativeName>
            <fullName evidence="14">Adenylyltransferase uba4</fullName>
        </alternativeName>
        <alternativeName>
            <fullName evidence="14">Sulfur carrier protein MOCS2A adenylyltransferase</fullName>
        </alternativeName>
    </domain>
    <domain>
        <recommendedName>
            <fullName evidence="14">Molybdopterin-synthase sulfurtransferase</fullName>
            <ecNumber evidence="14">2.8.1.11</ecNumber>
        </recommendedName>
        <alternativeName>
            <fullName evidence="14">Sulfurtransferase uba4</fullName>
        </alternativeName>
        <alternativeName>
            <fullName evidence="14">Sulfur carrier protein MOCS2A sulfurtransferase</fullName>
        </alternativeName>
    </domain>
</protein>
<evidence type="ECO:0000256" key="1">
    <source>
        <dbReference type="ARBA" id="ARBA00004514"/>
    </source>
</evidence>
<feature type="binding site" evidence="14">
    <location>
        <position position="355"/>
    </location>
    <ligand>
        <name>Zn(2+)</name>
        <dbReference type="ChEBI" id="CHEBI:29105"/>
    </ligand>
</feature>
<evidence type="ECO:0000313" key="18">
    <source>
        <dbReference type="Proteomes" id="UP000799776"/>
    </source>
</evidence>
<dbReference type="GO" id="GO:0061604">
    <property type="term" value="F:molybdopterin-synthase sulfurtransferase activity"/>
    <property type="evidence" value="ECO:0007669"/>
    <property type="project" value="UniProtKB-EC"/>
</dbReference>
<evidence type="ECO:0000256" key="15">
    <source>
        <dbReference type="SAM" id="MobiDB-lite"/>
    </source>
</evidence>
<gene>
    <name evidence="14" type="primary">uba4</name>
    <name evidence="14" type="synonym">cnxF</name>
    <name evidence="17" type="ORF">K490DRAFT_71480</name>
</gene>
<comment type="pathway">
    <text evidence="14">Cofactor biosynthesis; molybdopterin biosynthesis.</text>
</comment>
<dbReference type="FunFam" id="3.40.50.720:FF:000033">
    <property type="entry name" value="Adenylyltransferase and sulfurtransferase MOCS3"/>
    <property type="match status" value="1"/>
</dbReference>
<dbReference type="GO" id="GO:0061605">
    <property type="term" value="F:molybdopterin-synthase adenylyltransferase activity"/>
    <property type="evidence" value="ECO:0007669"/>
    <property type="project" value="UniProtKB-EC"/>
</dbReference>
<keyword evidence="9 14" id="KW-0862">Zinc</keyword>
<dbReference type="InterPro" id="IPR035985">
    <property type="entry name" value="Ubiquitin-activating_enz"/>
</dbReference>
<sequence>MRPIDATVAFLRREISTCESRLKQLKHELAAAEARAHDGPQPSDSNDPDSHHLATAINGGFPEEWQDETMAALAPSPRSNKRRKEWPLAADEYKRYGRQLIMPEVGLTGQLNLKKAKVLVVGAGGLGCPAAAYLAGAGVGVLGLVDGDEVESSNLHRQILHSEGRVGMKKVDSAIVYLSSLNPNVGYNAHPTRLDPSNALGIFSSYDLVLDCTDTPASRYLISDTCVLLSKPLVSASALRTEGQLIVLNNPPLPPGNPNGGPCYRCVFPKPPPVESVVSCGDGGILGPVVGVMGVLQALEAIKLIAAGGLEKESMMGTSNGAAPYVAPAPTLLIFSAYASPQFRTIRLRSRKPKCAACGPEATVTRQALQSDSMDYVQFCGSAAPVEALSAEERMGVEEYSQLRDRDNHASNVFGDGDVGAKKAKHVLVDVREKVQFDLCHLEGSVNIPFSDIAASRFNADGVAEPAWVRQVRDLGERDVVVACRLGNDSQVAVRKMKEVGLDEGGKRRIVDVRGGLRAWRERVDGEFPEY</sequence>
<keyword evidence="11 14" id="KW-0501">Molybdenum cofactor biosynthesis</keyword>
<dbReference type="GO" id="GO:0005524">
    <property type="term" value="F:ATP binding"/>
    <property type="evidence" value="ECO:0007669"/>
    <property type="project" value="UniProtKB-KW"/>
</dbReference>
<dbReference type="SUPFAM" id="SSF69572">
    <property type="entry name" value="Activating enzymes of the ubiquitin-like proteins"/>
    <property type="match status" value="1"/>
</dbReference>
<feature type="binding site" evidence="14">
    <location>
        <position position="170"/>
    </location>
    <ligand>
        <name>ATP</name>
        <dbReference type="ChEBI" id="CHEBI:30616"/>
    </ligand>
</feature>
<dbReference type="InterPro" id="IPR000594">
    <property type="entry name" value="ThiF_NAD_FAD-bd"/>
</dbReference>
<feature type="region of interest" description="Disordered" evidence="15">
    <location>
        <begin position="29"/>
        <end position="56"/>
    </location>
</feature>
<evidence type="ECO:0000259" key="16">
    <source>
        <dbReference type="PROSITE" id="PS50206"/>
    </source>
</evidence>
<dbReference type="Gene3D" id="3.40.250.10">
    <property type="entry name" value="Rhodanese-like domain"/>
    <property type="match status" value="1"/>
</dbReference>
<feature type="binding site" evidence="14">
    <location>
        <position position="263"/>
    </location>
    <ligand>
        <name>Zn(2+)</name>
        <dbReference type="ChEBI" id="CHEBI:29105"/>
    </ligand>
</feature>
<dbReference type="HAMAP" id="MF_03049">
    <property type="entry name" value="MOCS3_Uba4"/>
    <property type="match status" value="1"/>
</dbReference>
<evidence type="ECO:0000256" key="11">
    <source>
        <dbReference type="ARBA" id="ARBA00023150"/>
    </source>
</evidence>
<dbReference type="Pfam" id="PF00581">
    <property type="entry name" value="Rhodanese"/>
    <property type="match status" value="1"/>
</dbReference>
<dbReference type="PANTHER" id="PTHR10953:SF102">
    <property type="entry name" value="ADENYLYLTRANSFERASE AND SULFURTRANSFERASE MOCS3"/>
    <property type="match status" value="1"/>
</dbReference>
<comment type="pathway">
    <text evidence="14">tRNA modification; 5-methoxycarbonylmethyl-2-thiouridine-tRNA biosynthesis.</text>
</comment>
<comment type="function">
    <text evidence="14">Plays a central role in 2-thiolation of mcm(5)S(2)U at tRNA wobble positions of cytosolic tRNA(Lys), tRNA(Glu) and tRNA(Gln). Also essential during biosynthesis of the molybdenum cofactor. Acts by mediating the C-terminal thiocarboxylation of sulfur carriers urm1 and MOCS2A. Its N-terminus first activates urm1 and MOCS2A as acyl-adenylates (-COAMP), then the persulfide sulfur on the catalytic cysteine is transferred to urm1 and MOCS2A to form thiocarboxylation (-COSH) of their C-terminus. The reaction probably involves hydrogen sulfide that is generated from the persulfide intermediate and that acts as nucleophile towards urm1 and MOCS2A. Subsequently, a transient disulfide bond is formed. Does not use thiosulfate as sulfur donor; nfs1 probably acting as a sulfur donor for thiocarboxylation reactions.</text>
</comment>
<dbReference type="GO" id="GO:0032447">
    <property type="term" value="P:protein urmylation"/>
    <property type="evidence" value="ECO:0007669"/>
    <property type="project" value="TreeGrafter"/>
</dbReference>
<feature type="active site" description="Glycyl thioester intermediate; for adenylyltransferase activity" evidence="14">
    <location>
        <position position="280"/>
    </location>
</feature>
<comment type="caution">
    <text evidence="17">The sequence shown here is derived from an EMBL/GenBank/DDBJ whole genome shotgun (WGS) entry which is preliminary data.</text>
</comment>
<evidence type="ECO:0000256" key="13">
    <source>
        <dbReference type="ARBA" id="ARBA00043893"/>
    </source>
</evidence>
<dbReference type="CDD" id="cd00757">
    <property type="entry name" value="ThiF_MoeB_HesA_family"/>
    <property type="match status" value="1"/>
</dbReference>
<evidence type="ECO:0000256" key="8">
    <source>
        <dbReference type="ARBA" id="ARBA00022786"/>
    </source>
</evidence>
<comment type="cofactor">
    <cofactor evidence="14">
        <name>Zn(2+)</name>
        <dbReference type="ChEBI" id="CHEBI:29105"/>
    </cofactor>
    <text evidence="14">Binds 1 zinc ion per subunit.</text>
</comment>
<organism evidence="17 18">
    <name type="scientific">Saccharata proteae CBS 121410</name>
    <dbReference type="NCBI Taxonomy" id="1314787"/>
    <lineage>
        <taxon>Eukaryota</taxon>
        <taxon>Fungi</taxon>
        <taxon>Dikarya</taxon>
        <taxon>Ascomycota</taxon>
        <taxon>Pezizomycotina</taxon>
        <taxon>Dothideomycetes</taxon>
        <taxon>Dothideomycetes incertae sedis</taxon>
        <taxon>Botryosphaeriales</taxon>
        <taxon>Saccharataceae</taxon>
        <taxon>Saccharata</taxon>
    </lineage>
</organism>
<dbReference type="Proteomes" id="UP000799776">
    <property type="component" value="Unassembled WGS sequence"/>
</dbReference>
<keyword evidence="4 14" id="KW-0819">tRNA processing</keyword>
<evidence type="ECO:0000256" key="9">
    <source>
        <dbReference type="ARBA" id="ARBA00022833"/>
    </source>
</evidence>
<comment type="catalytic activity">
    <reaction evidence="14">
        <text>[molybdopterin-synthase sulfur-carrier protein]-C-terminal Gly-Gly + ATP + H(+) = [molybdopterin-synthase sulfur-carrier protein]-C-terminal Gly-Gly-AMP + diphosphate</text>
        <dbReference type="Rhea" id="RHEA:43616"/>
        <dbReference type="Rhea" id="RHEA-COMP:12159"/>
        <dbReference type="Rhea" id="RHEA-COMP:12202"/>
        <dbReference type="ChEBI" id="CHEBI:15378"/>
        <dbReference type="ChEBI" id="CHEBI:30616"/>
        <dbReference type="ChEBI" id="CHEBI:33019"/>
        <dbReference type="ChEBI" id="CHEBI:90618"/>
        <dbReference type="ChEBI" id="CHEBI:90778"/>
        <dbReference type="EC" id="2.7.7.80"/>
    </reaction>
</comment>
<dbReference type="PROSITE" id="PS50206">
    <property type="entry name" value="RHODANESE_3"/>
    <property type="match status" value="1"/>
</dbReference>
<comment type="subcellular location">
    <subcellularLocation>
        <location evidence="1">Cytoplasm</location>
        <location evidence="1">Cytosol</location>
    </subcellularLocation>
</comment>
<dbReference type="GO" id="GO:0004792">
    <property type="term" value="F:thiosulfate-cyanide sulfurtransferase activity"/>
    <property type="evidence" value="ECO:0007669"/>
    <property type="project" value="TreeGrafter"/>
</dbReference>
<dbReference type="GO" id="GO:0042292">
    <property type="term" value="F:URM1 activating enzyme activity"/>
    <property type="evidence" value="ECO:0007669"/>
    <property type="project" value="TreeGrafter"/>
</dbReference>
<evidence type="ECO:0000256" key="2">
    <source>
        <dbReference type="ARBA" id="ARBA00022490"/>
    </source>
</evidence>
<evidence type="ECO:0000256" key="4">
    <source>
        <dbReference type="ARBA" id="ARBA00022694"/>
    </source>
</evidence>
<dbReference type="OrthoDB" id="10261062at2759"/>
<feature type="binding site" evidence="14">
    <location>
        <position position="358"/>
    </location>
    <ligand>
        <name>Zn(2+)</name>
        <dbReference type="ChEBI" id="CHEBI:29105"/>
    </ligand>
</feature>
<evidence type="ECO:0000256" key="6">
    <source>
        <dbReference type="ARBA" id="ARBA00022723"/>
    </source>
</evidence>
<dbReference type="EC" id="2.8.1.11" evidence="14"/>
<dbReference type="AlphaFoldDB" id="A0A9P4I3N6"/>
<dbReference type="GO" id="GO:0046872">
    <property type="term" value="F:metal ion binding"/>
    <property type="evidence" value="ECO:0007669"/>
    <property type="project" value="UniProtKB-KW"/>
</dbReference>
<dbReference type="SMART" id="SM00450">
    <property type="entry name" value="RHOD"/>
    <property type="match status" value="1"/>
</dbReference>
<comment type="catalytic activity">
    <reaction evidence="14">
        <text>[molybdopterin-synthase sulfur-carrier protein]-C-terminal Gly-Gly-AMP + S-sulfanyl-L-cysteinyl-[cysteine desulfurase] + AH2 = [molybdopterin-synthase sulfur-carrier protein]-C-terminal-Gly-aminoethanethioate + L-cysteinyl-[cysteine desulfurase] + A + AMP + 2 H(+)</text>
        <dbReference type="Rhea" id="RHEA:48612"/>
        <dbReference type="Rhea" id="RHEA-COMP:12157"/>
        <dbReference type="Rhea" id="RHEA-COMP:12158"/>
        <dbReference type="Rhea" id="RHEA-COMP:12159"/>
        <dbReference type="Rhea" id="RHEA-COMP:19907"/>
        <dbReference type="ChEBI" id="CHEBI:13193"/>
        <dbReference type="ChEBI" id="CHEBI:15378"/>
        <dbReference type="ChEBI" id="CHEBI:17499"/>
        <dbReference type="ChEBI" id="CHEBI:29950"/>
        <dbReference type="ChEBI" id="CHEBI:61963"/>
        <dbReference type="ChEBI" id="CHEBI:90618"/>
        <dbReference type="ChEBI" id="CHEBI:232372"/>
        <dbReference type="ChEBI" id="CHEBI:456215"/>
        <dbReference type="EC" id="2.8.1.11"/>
    </reaction>
</comment>
<evidence type="ECO:0000256" key="7">
    <source>
        <dbReference type="ARBA" id="ARBA00022741"/>
    </source>
</evidence>
<evidence type="ECO:0000256" key="10">
    <source>
        <dbReference type="ARBA" id="ARBA00022840"/>
    </source>
</evidence>
<keyword evidence="18" id="KW-1185">Reference proteome</keyword>
<dbReference type="EC" id="2.7.7.80" evidence="14"/>
<feature type="binding site" evidence="14">
    <location>
        <position position="146"/>
    </location>
    <ligand>
        <name>ATP</name>
        <dbReference type="ChEBI" id="CHEBI:30616"/>
    </ligand>
</feature>
<keyword evidence="2 14" id="KW-0963">Cytoplasm</keyword>
<dbReference type="GO" id="GO:0005829">
    <property type="term" value="C:cytosol"/>
    <property type="evidence" value="ECO:0007669"/>
    <property type="project" value="UniProtKB-SubCell"/>
</dbReference>
<feature type="active site" description="Cysteine persulfide intermediate; for sulfurtransferase activity" evidence="14">
    <location>
        <position position="484"/>
    </location>
</feature>
<evidence type="ECO:0000313" key="17">
    <source>
        <dbReference type="EMBL" id="KAF2091261.1"/>
    </source>
</evidence>
<dbReference type="InterPro" id="IPR045886">
    <property type="entry name" value="ThiF/MoeB/HesA"/>
</dbReference>
<keyword evidence="5" id="KW-0548">Nucleotidyltransferase</keyword>
<comment type="similarity">
    <text evidence="14">In the N-terminal section; belongs to the HesA/MoeB/ThiF family. UBA4 subfamily.</text>
</comment>
<feature type="binding site" evidence="14">
    <location>
        <position position="266"/>
    </location>
    <ligand>
        <name>Zn(2+)</name>
        <dbReference type="ChEBI" id="CHEBI:29105"/>
    </ligand>
</feature>
<feature type="binding site" evidence="14">
    <location>
        <begin position="153"/>
        <end position="157"/>
    </location>
    <ligand>
        <name>ATP</name>
        <dbReference type="ChEBI" id="CHEBI:30616"/>
    </ligand>
</feature>
<dbReference type="Pfam" id="PF00899">
    <property type="entry name" value="ThiF"/>
    <property type="match status" value="1"/>
</dbReference>
<reference evidence="17" key="1">
    <citation type="journal article" date="2020" name="Stud. Mycol.">
        <title>101 Dothideomycetes genomes: a test case for predicting lifestyles and emergence of pathogens.</title>
        <authorList>
            <person name="Haridas S."/>
            <person name="Albert R."/>
            <person name="Binder M."/>
            <person name="Bloem J."/>
            <person name="Labutti K."/>
            <person name="Salamov A."/>
            <person name="Andreopoulos B."/>
            <person name="Baker S."/>
            <person name="Barry K."/>
            <person name="Bills G."/>
            <person name="Bluhm B."/>
            <person name="Cannon C."/>
            <person name="Castanera R."/>
            <person name="Culley D."/>
            <person name="Daum C."/>
            <person name="Ezra D."/>
            <person name="Gonzalez J."/>
            <person name="Henrissat B."/>
            <person name="Kuo A."/>
            <person name="Liang C."/>
            <person name="Lipzen A."/>
            <person name="Lutzoni F."/>
            <person name="Magnuson J."/>
            <person name="Mondo S."/>
            <person name="Nolan M."/>
            <person name="Ohm R."/>
            <person name="Pangilinan J."/>
            <person name="Park H.-J."/>
            <person name="Ramirez L."/>
            <person name="Alfaro M."/>
            <person name="Sun H."/>
            <person name="Tritt A."/>
            <person name="Yoshinaga Y."/>
            <person name="Zwiers L.-H."/>
            <person name="Turgeon B."/>
            <person name="Goodwin S."/>
            <person name="Spatafora J."/>
            <person name="Crous P."/>
            <person name="Grigoriev I."/>
        </authorList>
    </citation>
    <scope>NUCLEOTIDE SEQUENCE</scope>
    <source>
        <strain evidence="17">CBS 121410</strain>
    </source>
</reference>
<keyword evidence="3 14" id="KW-0808">Transferase</keyword>
<feature type="binding site" evidence="14">
    <location>
        <begin position="214"/>
        <end position="215"/>
    </location>
    <ligand>
        <name>ATP</name>
        <dbReference type="ChEBI" id="CHEBI:30616"/>
    </ligand>
</feature>
<feature type="binding site" evidence="14">
    <location>
        <position position="125"/>
    </location>
    <ligand>
        <name>ATP</name>
        <dbReference type="ChEBI" id="CHEBI:30616"/>
    </ligand>
</feature>
<dbReference type="EMBL" id="ML978712">
    <property type="protein sequence ID" value="KAF2091261.1"/>
    <property type="molecule type" value="Genomic_DNA"/>
</dbReference>
<keyword evidence="8" id="KW-0833">Ubl conjugation pathway</keyword>
<keyword evidence="6 14" id="KW-0479">Metal-binding</keyword>
<dbReference type="InterPro" id="IPR001763">
    <property type="entry name" value="Rhodanese-like_dom"/>
</dbReference>
<name>A0A9P4I3N6_9PEZI</name>
<proteinExistence type="inferred from homology"/>
<dbReference type="Gene3D" id="3.40.50.720">
    <property type="entry name" value="NAD(P)-binding Rossmann-like Domain"/>
    <property type="match status" value="1"/>
</dbReference>
<feature type="domain" description="Rhodanese" evidence="16">
    <location>
        <begin position="422"/>
        <end position="529"/>
    </location>
</feature>
<evidence type="ECO:0000256" key="5">
    <source>
        <dbReference type="ARBA" id="ARBA00022695"/>
    </source>
</evidence>
<keyword evidence="12 14" id="KW-0511">Multifunctional enzyme</keyword>
<feature type="compositionally biased region" description="Basic and acidic residues" evidence="15">
    <location>
        <begin position="29"/>
        <end position="38"/>
    </location>
</feature>
<dbReference type="PANTHER" id="PTHR10953">
    <property type="entry name" value="UBIQUITIN-ACTIVATING ENZYME E1"/>
    <property type="match status" value="1"/>
</dbReference>
<dbReference type="GO" id="GO:0006777">
    <property type="term" value="P:Mo-molybdopterin cofactor biosynthetic process"/>
    <property type="evidence" value="ECO:0007669"/>
    <property type="project" value="UniProtKB-UniRule"/>
</dbReference>
<accession>A0A9P4I3N6</accession>